<sequence>MLTVSDRLPEHGLAACVSLGANNASKTINHTSHEGTWCVVFVGPMDFTSISPTKIADETLCAAGV</sequence>
<gene>
    <name evidence="1" type="ORF">IW249_003130</name>
</gene>
<comment type="caution">
    <text evidence="1">The sequence shown here is derived from an EMBL/GenBank/DDBJ whole genome shotgun (WGS) entry which is preliminary data.</text>
</comment>
<dbReference type="RefSeq" id="WP_196921467.1">
    <property type="nucleotide sequence ID" value="NZ_JADOTY010000001.1"/>
</dbReference>
<name>A0ABS0K265_9ACTN</name>
<accession>A0ABS0K265</accession>
<reference evidence="1 2" key="1">
    <citation type="submission" date="2020-11" db="EMBL/GenBank/DDBJ databases">
        <title>Sequencing the genomes of 1000 actinobacteria strains.</title>
        <authorList>
            <person name="Klenk H.-P."/>
        </authorList>
    </citation>
    <scope>NUCLEOTIDE SEQUENCE [LARGE SCALE GENOMIC DNA]</scope>
    <source>
        <strain evidence="1 2">DSM 101695</strain>
    </source>
</reference>
<protein>
    <submittedName>
        <fullName evidence="1">Alkyl hydroperoxide reductase subunit AhpC</fullName>
    </submittedName>
</protein>
<proteinExistence type="predicted"/>
<evidence type="ECO:0000313" key="1">
    <source>
        <dbReference type="EMBL" id="MBG6102716.1"/>
    </source>
</evidence>
<evidence type="ECO:0000313" key="2">
    <source>
        <dbReference type="Proteomes" id="UP000631791"/>
    </source>
</evidence>
<dbReference type="Proteomes" id="UP000631791">
    <property type="component" value="Unassembled WGS sequence"/>
</dbReference>
<organism evidence="1 2">
    <name type="scientific">Micromonospora vinacea</name>
    <dbReference type="NCBI Taxonomy" id="709878"/>
    <lineage>
        <taxon>Bacteria</taxon>
        <taxon>Bacillati</taxon>
        <taxon>Actinomycetota</taxon>
        <taxon>Actinomycetes</taxon>
        <taxon>Micromonosporales</taxon>
        <taxon>Micromonosporaceae</taxon>
        <taxon>Micromonospora</taxon>
    </lineage>
</organism>
<dbReference type="EMBL" id="JADOTY010000001">
    <property type="protein sequence ID" value="MBG6102716.1"/>
    <property type="molecule type" value="Genomic_DNA"/>
</dbReference>
<keyword evidence="2" id="KW-1185">Reference proteome</keyword>